<dbReference type="InterPro" id="IPR011993">
    <property type="entry name" value="PH-like_dom_sf"/>
</dbReference>
<keyword evidence="1" id="KW-0175">Coiled coil</keyword>
<reference evidence="3" key="1">
    <citation type="submission" date="2021-01" db="EMBL/GenBank/DDBJ databases">
        <authorList>
            <person name="Corre E."/>
            <person name="Pelletier E."/>
            <person name="Niang G."/>
            <person name="Scheremetjew M."/>
            <person name="Finn R."/>
            <person name="Kale V."/>
            <person name="Holt S."/>
            <person name="Cochrane G."/>
            <person name="Meng A."/>
            <person name="Brown T."/>
            <person name="Cohen L."/>
        </authorList>
    </citation>
    <scope>NUCLEOTIDE SEQUENCE</scope>
    <source>
        <strain evidence="3">CCMP1381</strain>
    </source>
</reference>
<proteinExistence type="predicted"/>
<feature type="coiled-coil region" evidence="1">
    <location>
        <begin position="94"/>
        <end position="153"/>
    </location>
</feature>
<dbReference type="AlphaFoldDB" id="A0A7S2CFV2"/>
<organism evidence="3">
    <name type="scientific">Octactis speculum</name>
    <dbReference type="NCBI Taxonomy" id="3111310"/>
    <lineage>
        <taxon>Eukaryota</taxon>
        <taxon>Sar</taxon>
        <taxon>Stramenopiles</taxon>
        <taxon>Ochrophyta</taxon>
        <taxon>Dictyochophyceae</taxon>
        <taxon>Dictyochales</taxon>
        <taxon>Dictyochaceae</taxon>
        <taxon>Octactis</taxon>
    </lineage>
</organism>
<evidence type="ECO:0000256" key="1">
    <source>
        <dbReference type="SAM" id="Coils"/>
    </source>
</evidence>
<dbReference type="InterPro" id="IPR001849">
    <property type="entry name" value="PH_domain"/>
</dbReference>
<dbReference type="SMART" id="SM00233">
    <property type="entry name" value="PH"/>
    <property type="match status" value="1"/>
</dbReference>
<dbReference type="Gene3D" id="2.30.29.30">
    <property type="entry name" value="Pleckstrin-homology domain (PH domain)/Phosphotyrosine-binding domain (PTB)"/>
    <property type="match status" value="1"/>
</dbReference>
<gene>
    <name evidence="3" type="ORF">DSPE1174_LOCUS14402</name>
</gene>
<sequence>MERSDLVDSPDQLMYYEVQNGQNDLNQQTKENFQTNNEEFDPELQIQKMQEDETTRAQQELEDKHAKKIEALECSSALIRLQLEMELESVMGALSTAEKKLVKANSEQDDLRSHIQQQDSALNRLREEGQKKLELLGSQLKKYKSNRSKEKNERHAFEFEVKQLALDKDSQILLLQEELMEKSRSLEQQAFKSQEMSAVIEEKDSEIKLYKAEVAEKTKIIKELDSEIEAMHAVVHEKNSEIVEAKNSESTAKAVAASHLEKNNEWKQKHETLSKEFDDHKTEYKTKFGELQTETKLHKRMSMQVQVYKEGLLGKKTRARKMMGLMWSVKHFTLYCGSLHYKEKQSRATNSGKVFRMDHTTIVEKVESIRCGFRIRAQENLLILQAFDEEDLASWMKAAQESINAMKVRAQLDEFVIEGGE</sequence>
<dbReference type="PROSITE" id="PS50003">
    <property type="entry name" value="PH_DOMAIN"/>
    <property type="match status" value="1"/>
</dbReference>
<protein>
    <recommendedName>
        <fullName evidence="2">PH domain-containing protein</fullName>
    </recommendedName>
</protein>
<dbReference type="EMBL" id="HBGS01028410">
    <property type="protein sequence ID" value="CAD9424291.1"/>
    <property type="molecule type" value="Transcribed_RNA"/>
</dbReference>
<feature type="coiled-coil region" evidence="1">
    <location>
        <begin position="256"/>
        <end position="283"/>
    </location>
</feature>
<feature type="domain" description="PH" evidence="2">
    <location>
        <begin position="306"/>
        <end position="404"/>
    </location>
</feature>
<evidence type="ECO:0000313" key="3">
    <source>
        <dbReference type="EMBL" id="CAD9424291.1"/>
    </source>
</evidence>
<dbReference type="SUPFAM" id="SSF50729">
    <property type="entry name" value="PH domain-like"/>
    <property type="match status" value="1"/>
</dbReference>
<evidence type="ECO:0000259" key="2">
    <source>
        <dbReference type="PROSITE" id="PS50003"/>
    </source>
</evidence>
<dbReference type="Pfam" id="PF00169">
    <property type="entry name" value="PH"/>
    <property type="match status" value="1"/>
</dbReference>
<name>A0A7S2CFV2_9STRA</name>
<accession>A0A7S2CFV2</accession>